<sequence>MFLETNFYVVFGLALFVVLLFIIGFKFWEGKKDDQLEKAVSGLKINIFMVGFLSVVLWFMLPSTPSLQSFGFPETVNDVQTSEQVLSYLQEYNRAIVRTTDVVYWFIFIFVWGFLSSLYTVIKTFRSLKREEYFKNVQDQYSD</sequence>
<keyword evidence="3" id="KW-1185">Reference proteome</keyword>
<dbReference type="EMBL" id="JBHULI010000025">
    <property type="protein sequence ID" value="MFD2533337.1"/>
    <property type="molecule type" value="Genomic_DNA"/>
</dbReference>
<name>A0ABW5JPE7_9BACT</name>
<dbReference type="RefSeq" id="WP_390303449.1">
    <property type="nucleotide sequence ID" value="NZ_JBHULI010000025.1"/>
</dbReference>
<keyword evidence="1" id="KW-0812">Transmembrane</keyword>
<evidence type="ECO:0000256" key="1">
    <source>
        <dbReference type="SAM" id="Phobius"/>
    </source>
</evidence>
<feature type="transmembrane region" description="Helical" evidence="1">
    <location>
        <begin position="102"/>
        <end position="122"/>
    </location>
</feature>
<comment type="caution">
    <text evidence="2">The sequence shown here is derived from an EMBL/GenBank/DDBJ whole genome shotgun (WGS) entry which is preliminary data.</text>
</comment>
<keyword evidence="1" id="KW-1133">Transmembrane helix</keyword>
<reference evidence="3" key="1">
    <citation type="journal article" date="2019" name="Int. J. Syst. Evol. Microbiol.">
        <title>The Global Catalogue of Microorganisms (GCM) 10K type strain sequencing project: providing services to taxonomists for standard genome sequencing and annotation.</title>
        <authorList>
            <consortium name="The Broad Institute Genomics Platform"/>
            <consortium name="The Broad Institute Genome Sequencing Center for Infectious Disease"/>
            <person name="Wu L."/>
            <person name="Ma J."/>
        </authorList>
    </citation>
    <scope>NUCLEOTIDE SEQUENCE [LARGE SCALE GENOMIC DNA]</scope>
    <source>
        <strain evidence="3">KCTC 52042</strain>
    </source>
</reference>
<evidence type="ECO:0000313" key="3">
    <source>
        <dbReference type="Proteomes" id="UP001597460"/>
    </source>
</evidence>
<dbReference type="Proteomes" id="UP001597460">
    <property type="component" value="Unassembled WGS sequence"/>
</dbReference>
<organism evidence="2 3">
    <name type="scientific">Gracilimonas halophila</name>
    <dbReference type="NCBI Taxonomy" id="1834464"/>
    <lineage>
        <taxon>Bacteria</taxon>
        <taxon>Pseudomonadati</taxon>
        <taxon>Balneolota</taxon>
        <taxon>Balneolia</taxon>
        <taxon>Balneolales</taxon>
        <taxon>Balneolaceae</taxon>
        <taxon>Gracilimonas</taxon>
    </lineage>
</organism>
<gene>
    <name evidence="2" type="ORF">ACFSVN_12855</name>
</gene>
<proteinExistence type="predicted"/>
<protein>
    <submittedName>
        <fullName evidence="2">Uncharacterized protein</fullName>
    </submittedName>
</protein>
<feature type="transmembrane region" description="Helical" evidence="1">
    <location>
        <begin position="6"/>
        <end position="28"/>
    </location>
</feature>
<feature type="transmembrane region" description="Helical" evidence="1">
    <location>
        <begin position="40"/>
        <end position="61"/>
    </location>
</feature>
<evidence type="ECO:0000313" key="2">
    <source>
        <dbReference type="EMBL" id="MFD2533337.1"/>
    </source>
</evidence>
<keyword evidence="1" id="KW-0472">Membrane</keyword>
<accession>A0ABW5JPE7</accession>